<evidence type="ECO:0000256" key="4">
    <source>
        <dbReference type="ARBA" id="ARBA00023134"/>
    </source>
</evidence>
<reference evidence="6" key="1">
    <citation type="journal article" date="2020" name="mSystems">
        <title>Genome- and Community-Level Interaction Insights into Carbon Utilization and Element Cycling Functions of Hydrothermarchaeota in Hydrothermal Sediment.</title>
        <authorList>
            <person name="Zhou Z."/>
            <person name="Liu Y."/>
            <person name="Xu W."/>
            <person name="Pan J."/>
            <person name="Luo Z.H."/>
            <person name="Li M."/>
        </authorList>
    </citation>
    <scope>NUCLEOTIDE SEQUENCE [LARGE SCALE GENOMIC DNA]</scope>
    <source>
        <strain evidence="6">SpSt-289</strain>
    </source>
</reference>
<comment type="caution">
    <text evidence="6">The sequence shown here is derived from an EMBL/GenBank/DDBJ whole genome shotgun (WGS) entry which is preliminary data.</text>
</comment>
<evidence type="ECO:0000256" key="2">
    <source>
        <dbReference type="ARBA" id="ARBA00022695"/>
    </source>
</evidence>
<comment type="similarity">
    <text evidence="5">Belongs to the CofC family.</text>
</comment>
<dbReference type="UniPathway" id="UPA00071"/>
<dbReference type="SUPFAM" id="SSF53448">
    <property type="entry name" value="Nucleotide-diphospho-sugar transferases"/>
    <property type="match status" value="1"/>
</dbReference>
<dbReference type="InterPro" id="IPR029044">
    <property type="entry name" value="Nucleotide-diphossugar_trans"/>
</dbReference>
<dbReference type="GO" id="GO:0052645">
    <property type="term" value="P:F420-0 metabolic process"/>
    <property type="evidence" value="ECO:0007669"/>
    <property type="project" value="UniProtKB-UniRule"/>
</dbReference>
<dbReference type="Gene3D" id="3.90.550.10">
    <property type="entry name" value="Spore Coat Polysaccharide Biosynthesis Protein SpsA, Chain A"/>
    <property type="match status" value="1"/>
</dbReference>
<protein>
    <recommendedName>
        <fullName evidence="5">Phosphoenolpyruvate guanylyltransferase</fullName>
        <shortName evidence="5">PEP guanylyltransferase</shortName>
        <ecNumber evidence="5">2.7.7.105</ecNumber>
    </recommendedName>
</protein>
<dbReference type="AlphaFoldDB" id="A0A7C1JBL5"/>
<name>A0A7C1JBL5_9CHLR</name>
<dbReference type="HAMAP" id="MF_02114">
    <property type="entry name" value="CofC"/>
    <property type="match status" value="1"/>
</dbReference>
<comment type="function">
    <text evidence="5">Guanylyltransferase that catalyzes the activation of phosphoenolpyruvate (PEP) as enolpyruvoyl-2-diphospho-5'-guanosine, via the condensation of PEP with GTP. It is involved in the biosynthesis of coenzyme F420, a hydride carrier cofactor.</text>
</comment>
<proteinExistence type="inferred from homology"/>
<comment type="pathway">
    <text evidence="5">Cofactor biosynthesis; coenzyme F420 biosynthesis.</text>
</comment>
<organism evidence="6">
    <name type="scientific">Caldilinea aerophila</name>
    <dbReference type="NCBI Taxonomy" id="133453"/>
    <lineage>
        <taxon>Bacteria</taxon>
        <taxon>Bacillati</taxon>
        <taxon>Chloroflexota</taxon>
        <taxon>Caldilineae</taxon>
        <taxon>Caldilineales</taxon>
        <taxon>Caldilineaceae</taxon>
        <taxon>Caldilinea</taxon>
    </lineage>
</organism>
<sequence length="209" mass="22511">MTPSRMNLWLIVPVKPFHEAKSRLTGALSTEERTLLSARLLEHTLLVAAAAQSFARTVVVSRDPAALSMAARSNALPLKEKGGELNAALTQACHFAAASGAEAALLLPSDLPKLQPDDLRWLAEQFRHHPASVVIVPSRDGGTNALVTPLPLPFTLAFGARSSQAHQRRALAAGCEVYIVQRPALGFDLDTPCDLSEWLRAPSERIKSP</sequence>
<gene>
    <name evidence="6" type="primary">cofC</name>
    <name evidence="5" type="synonym">fbiD</name>
    <name evidence="6" type="ORF">ENQ20_12580</name>
</gene>
<evidence type="ECO:0000256" key="1">
    <source>
        <dbReference type="ARBA" id="ARBA00022679"/>
    </source>
</evidence>
<dbReference type="EMBL" id="DSMG01000122">
    <property type="protein sequence ID" value="HDX32303.1"/>
    <property type="molecule type" value="Genomic_DNA"/>
</dbReference>
<dbReference type="GO" id="GO:0005525">
    <property type="term" value="F:GTP binding"/>
    <property type="evidence" value="ECO:0007669"/>
    <property type="project" value="UniProtKB-KW"/>
</dbReference>
<keyword evidence="2 5" id="KW-0548">Nucleotidyltransferase</keyword>
<dbReference type="GO" id="GO:0043814">
    <property type="term" value="F:phospholactate guanylyltransferase activity"/>
    <property type="evidence" value="ECO:0007669"/>
    <property type="project" value="InterPro"/>
</dbReference>
<keyword evidence="1 5" id="KW-0808">Transferase</keyword>
<accession>A0A7C1JBL5</accession>
<evidence type="ECO:0000256" key="3">
    <source>
        <dbReference type="ARBA" id="ARBA00022741"/>
    </source>
</evidence>
<evidence type="ECO:0000313" key="6">
    <source>
        <dbReference type="EMBL" id="HDX32303.1"/>
    </source>
</evidence>
<comment type="catalytic activity">
    <reaction evidence="5">
        <text>phosphoenolpyruvate + GTP + H(+) = enolpyruvoyl-2-diphospho-5'-guanosine + diphosphate</text>
        <dbReference type="Rhea" id="RHEA:30519"/>
        <dbReference type="ChEBI" id="CHEBI:15378"/>
        <dbReference type="ChEBI" id="CHEBI:33019"/>
        <dbReference type="ChEBI" id="CHEBI:37565"/>
        <dbReference type="ChEBI" id="CHEBI:58702"/>
        <dbReference type="ChEBI" id="CHEBI:143701"/>
        <dbReference type="EC" id="2.7.7.105"/>
    </reaction>
</comment>
<dbReference type="InterPro" id="IPR002835">
    <property type="entry name" value="CofC"/>
</dbReference>
<dbReference type="PANTHER" id="PTHR40392">
    <property type="entry name" value="2-PHOSPHO-L-LACTATE GUANYLYLTRANSFERASE"/>
    <property type="match status" value="1"/>
</dbReference>
<keyword evidence="4 5" id="KW-0342">GTP-binding</keyword>
<dbReference type="NCBIfam" id="TIGR03552">
    <property type="entry name" value="F420_cofC"/>
    <property type="match status" value="1"/>
</dbReference>
<keyword evidence="3 5" id="KW-0547">Nucleotide-binding</keyword>
<dbReference type="EC" id="2.7.7.105" evidence="5"/>
<dbReference type="PANTHER" id="PTHR40392:SF1">
    <property type="entry name" value="2-PHOSPHO-L-LACTATE GUANYLYLTRANSFERASE"/>
    <property type="match status" value="1"/>
</dbReference>
<evidence type="ECO:0000256" key="5">
    <source>
        <dbReference type="HAMAP-Rule" id="MF_02114"/>
    </source>
</evidence>
<dbReference type="Pfam" id="PF01983">
    <property type="entry name" value="CofC"/>
    <property type="match status" value="1"/>
</dbReference>